<evidence type="ECO:0000313" key="1">
    <source>
        <dbReference type="EMBL" id="SDO50332.1"/>
    </source>
</evidence>
<protein>
    <submittedName>
        <fullName evidence="1">Uncharacterized protein</fullName>
    </submittedName>
</protein>
<name>A0A1H0K3K6_9PSEU</name>
<dbReference type="Proteomes" id="UP000199651">
    <property type="component" value="Unassembled WGS sequence"/>
</dbReference>
<evidence type="ECO:0000313" key="2">
    <source>
        <dbReference type="Proteomes" id="UP000199651"/>
    </source>
</evidence>
<dbReference type="AlphaFoldDB" id="A0A1H0K3K6"/>
<sequence>MRISTRSRAATSGCRARSSLACGLLRNSTRTLTQKDWRIAGVVGTCRWLACATVRPASGGAWYSPSAPVTEQTGAAHEEVIAAECLEAEKLAMRHPAWLDKRPGWIDAVVDTLNWAWRGSGVPPIDMSQPG</sequence>
<keyword evidence="2" id="KW-1185">Reference proteome</keyword>
<accession>A0A1H0K3K6</accession>
<gene>
    <name evidence="1" type="ORF">SAMN05192558_103316</name>
</gene>
<reference evidence="2" key="1">
    <citation type="submission" date="2016-10" db="EMBL/GenBank/DDBJ databases">
        <authorList>
            <person name="Varghese N."/>
            <person name="Submissions S."/>
        </authorList>
    </citation>
    <scope>NUCLEOTIDE SEQUENCE [LARGE SCALE GENOMIC DNA]</scope>
    <source>
        <strain evidence="2">IBRC-M 10655</strain>
    </source>
</reference>
<proteinExistence type="predicted"/>
<organism evidence="1 2">
    <name type="scientific">Actinokineospora alba</name>
    <dbReference type="NCBI Taxonomy" id="504798"/>
    <lineage>
        <taxon>Bacteria</taxon>
        <taxon>Bacillati</taxon>
        <taxon>Actinomycetota</taxon>
        <taxon>Actinomycetes</taxon>
        <taxon>Pseudonocardiales</taxon>
        <taxon>Pseudonocardiaceae</taxon>
        <taxon>Actinokineospora</taxon>
    </lineage>
</organism>
<dbReference type="EMBL" id="FNJB01000003">
    <property type="protein sequence ID" value="SDO50332.1"/>
    <property type="molecule type" value="Genomic_DNA"/>
</dbReference>